<dbReference type="AlphaFoldDB" id="A0A1E3BI10"/>
<evidence type="ECO:0000313" key="3">
    <source>
        <dbReference type="EMBL" id="ODM20603.1"/>
    </source>
</evidence>
<keyword evidence="4" id="KW-1185">Reference proteome</keyword>
<dbReference type="VEuPathDB" id="FungiDB:SI65_03656"/>
<protein>
    <recommendedName>
        <fullName evidence="2">Peptidase C14 caspase domain-containing protein</fullName>
    </recommendedName>
</protein>
<proteinExistence type="inferred from homology"/>
<evidence type="ECO:0000256" key="1">
    <source>
        <dbReference type="ARBA" id="ARBA00009005"/>
    </source>
</evidence>
<dbReference type="GO" id="GO:0004197">
    <property type="term" value="F:cysteine-type endopeptidase activity"/>
    <property type="evidence" value="ECO:0007669"/>
    <property type="project" value="InterPro"/>
</dbReference>
<reference evidence="3 4" key="1">
    <citation type="journal article" date="2016" name="BMC Genomics">
        <title>Comparative genomic and transcriptomic analyses of the Fuzhuan brick tea-fermentation fungus Aspergillus cristatus.</title>
        <authorList>
            <person name="Ge Y."/>
            <person name="Wang Y."/>
            <person name="Liu Y."/>
            <person name="Tan Y."/>
            <person name="Ren X."/>
            <person name="Zhang X."/>
            <person name="Hyde K.D."/>
            <person name="Liu Y."/>
            <person name="Liu Z."/>
        </authorList>
    </citation>
    <scope>NUCLEOTIDE SEQUENCE [LARGE SCALE GENOMIC DNA]</scope>
    <source>
        <strain evidence="3 4">GZAAS20.1005</strain>
    </source>
</reference>
<dbReference type="EMBL" id="JXNT01000003">
    <property type="protein sequence ID" value="ODM20603.1"/>
    <property type="molecule type" value="Genomic_DNA"/>
</dbReference>
<gene>
    <name evidence="3" type="ORF">SI65_03656</name>
</gene>
<dbReference type="PANTHER" id="PTHR48104">
    <property type="entry name" value="METACASPASE-4"/>
    <property type="match status" value="1"/>
</dbReference>
<organism evidence="3 4">
    <name type="scientific">Aspergillus cristatus</name>
    <name type="common">Chinese Fuzhuan brick tea-fermentation fungus</name>
    <name type="synonym">Eurotium cristatum</name>
    <dbReference type="NCBI Taxonomy" id="573508"/>
    <lineage>
        <taxon>Eukaryota</taxon>
        <taxon>Fungi</taxon>
        <taxon>Dikarya</taxon>
        <taxon>Ascomycota</taxon>
        <taxon>Pezizomycotina</taxon>
        <taxon>Eurotiomycetes</taxon>
        <taxon>Eurotiomycetidae</taxon>
        <taxon>Eurotiales</taxon>
        <taxon>Aspergillaceae</taxon>
        <taxon>Aspergillus</taxon>
        <taxon>Aspergillus subgen. Aspergillus</taxon>
    </lineage>
</organism>
<accession>A0A1E3BI10</accession>
<comment type="similarity">
    <text evidence="1">Belongs to the peptidase C14B family.</text>
</comment>
<dbReference type="PANTHER" id="PTHR48104:SF30">
    <property type="entry name" value="METACASPASE-1"/>
    <property type="match status" value="1"/>
</dbReference>
<dbReference type="Gene3D" id="3.40.50.1460">
    <property type="match status" value="1"/>
</dbReference>
<dbReference type="GO" id="GO:0006508">
    <property type="term" value="P:proteolysis"/>
    <property type="evidence" value="ECO:0007669"/>
    <property type="project" value="InterPro"/>
</dbReference>
<name>A0A1E3BI10_ASPCR</name>
<dbReference type="GO" id="GO:0005737">
    <property type="term" value="C:cytoplasm"/>
    <property type="evidence" value="ECO:0007669"/>
    <property type="project" value="TreeGrafter"/>
</dbReference>
<comment type="caution">
    <text evidence="3">The sequence shown here is derived from an EMBL/GenBank/DDBJ whole genome shotgun (WGS) entry which is preliminary data.</text>
</comment>
<dbReference type="OrthoDB" id="3223806at2759"/>
<dbReference type="InterPro" id="IPR050452">
    <property type="entry name" value="Metacaspase"/>
</dbReference>
<dbReference type="Pfam" id="PF00656">
    <property type="entry name" value="Peptidase_C14"/>
    <property type="match status" value="1"/>
</dbReference>
<feature type="domain" description="Peptidase C14 caspase" evidence="2">
    <location>
        <begin position="4"/>
        <end position="254"/>
    </location>
</feature>
<evidence type="ECO:0000259" key="2">
    <source>
        <dbReference type="Pfam" id="PF00656"/>
    </source>
</evidence>
<evidence type="ECO:0000313" key="4">
    <source>
        <dbReference type="Proteomes" id="UP000094569"/>
    </source>
</evidence>
<dbReference type="InterPro" id="IPR011600">
    <property type="entry name" value="Pept_C14_caspase"/>
</dbReference>
<sequence length="597" mass="66003">MCNRWALLIGVDFHSNPENRLHGRVRDVTTVGKCLEAESTPINTAILTASNPSDINASAPIEAENLWPTCDNIIAEIDDITQKATEGDFVYIHYSGHGTQIPTTVTSGNNTKLKGDFALVLVDKVHRGSYLHGCDLAHRLSRMVEKGIRVTMVLDSCFSGSISRQAGTPGTKIRTLAYGSSFDLRPSSSDLYIYIQRQQRSTLFRDGRIVPGWLIDPQGYGILTACGPHERASELFYNGERYGALSFFLCRALTSLRKAGIDITHQSMYQHLWGDEYQLFPIRASDTTTTTSVAGAFVRAKVSSVEGLTSELQVIDSISSSTKVKTGWKAKRVSHLSSQRVYVRLLSSIDNPNEWIVAAGHSKFLTLLSDDAEAPLVLFNVELDQDGKYWVVNGANDQILSLSPIASTESEAVSKMLDQLEHIARFKYFQSVENQLPSAPFEASFQITLLDASGKDCGTDGILRIAHMEQLTLTIRNLTSGGEYIVIPPKGGLYDGEDILEFAMVVPSWVREKGLQKCEDFIKVFITDQPTSFAPLLLPAITSTAHQPRSHNRGHNQALSRLLSQLGRSFRSMRGDGEANWTTRNFIIVTGYDKAEE</sequence>
<dbReference type="Proteomes" id="UP000094569">
    <property type="component" value="Unassembled WGS sequence"/>
</dbReference>